<comment type="catalytic activity">
    <reaction evidence="1">
        <text>ATP + protein L-histidine = ADP + protein N-phospho-L-histidine.</text>
        <dbReference type="EC" id="2.7.13.3"/>
    </reaction>
</comment>
<reference evidence="13" key="1">
    <citation type="journal article" date="2019" name="Int. J. Syst. Evol. Microbiol.">
        <title>The Global Catalogue of Microorganisms (GCM) 10K type strain sequencing project: providing services to taxonomists for standard genome sequencing and annotation.</title>
        <authorList>
            <consortium name="The Broad Institute Genomics Platform"/>
            <consortium name="The Broad Institute Genome Sequencing Center for Infectious Disease"/>
            <person name="Wu L."/>
            <person name="Ma J."/>
        </authorList>
    </citation>
    <scope>NUCLEOTIDE SEQUENCE [LARGE SCALE GENOMIC DNA]</scope>
    <source>
        <strain evidence="13">JCM 4087</strain>
    </source>
</reference>
<dbReference type="Pfam" id="PF00072">
    <property type="entry name" value="Response_reg"/>
    <property type="match status" value="1"/>
</dbReference>
<dbReference type="InterPro" id="IPR013767">
    <property type="entry name" value="PAS_fold"/>
</dbReference>
<dbReference type="Pfam" id="PF00989">
    <property type="entry name" value="PAS"/>
    <property type="match status" value="1"/>
</dbReference>
<feature type="domain" description="Response regulatory" evidence="9">
    <location>
        <begin position="1020"/>
        <end position="1136"/>
    </location>
</feature>
<dbReference type="Gene3D" id="3.40.50.2300">
    <property type="match status" value="2"/>
</dbReference>
<dbReference type="RefSeq" id="WP_263342451.1">
    <property type="nucleotide sequence ID" value="NZ_JAGSYH010000012.1"/>
</dbReference>
<dbReference type="Proteomes" id="UP001596091">
    <property type="component" value="Unassembled WGS sequence"/>
</dbReference>
<feature type="modified residue" description="4-aspartylphosphate" evidence="6">
    <location>
        <position position="947"/>
    </location>
</feature>
<dbReference type="SMART" id="SM00388">
    <property type="entry name" value="HisKA"/>
    <property type="match status" value="1"/>
</dbReference>
<dbReference type="PROSITE" id="PS50113">
    <property type="entry name" value="PAC"/>
    <property type="match status" value="2"/>
</dbReference>
<evidence type="ECO:0000259" key="9">
    <source>
        <dbReference type="PROSITE" id="PS50110"/>
    </source>
</evidence>
<dbReference type="InterPro" id="IPR011006">
    <property type="entry name" value="CheY-like_superfamily"/>
</dbReference>
<feature type="domain" description="PAS" evidence="10">
    <location>
        <begin position="69"/>
        <end position="140"/>
    </location>
</feature>
<dbReference type="Gene3D" id="3.30.450.20">
    <property type="entry name" value="PAS domain"/>
    <property type="match status" value="3"/>
</dbReference>
<evidence type="ECO:0000256" key="5">
    <source>
        <dbReference type="ARBA" id="ARBA00022777"/>
    </source>
</evidence>
<dbReference type="SUPFAM" id="SSF55781">
    <property type="entry name" value="GAF domain-like"/>
    <property type="match status" value="1"/>
</dbReference>
<dbReference type="SMART" id="SM00448">
    <property type="entry name" value="REC"/>
    <property type="match status" value="2"/>
</dbReference>
<dbReference type="PROSITE" id="PS50109">
    <property type="entry name" value="HIS_KIN"/>
    <property type="match status" value="1"/>
</dbReference>
<feature type="transmembrane region" description="Helical" evidence="7">
    <location>
        <begin position="36"/>
        <end position="58"/>
    </location>
</feature>
<dbReference type="CDD" id="cd00075">
    <property type="entry name" value="HATPase"/>
    <property type="match status" value="1"/>
</dbReference>
<dbReference type="PANTHER" id="PTHR43047">
    <property type="entry name" value="TWO-COMPONENT HISTIDINE PROTEIN KINASE"/>
    <property type="match status" value="1"/>
</dbReference>
<evidence type="ECO:0000256" key="1">
    <source>
        <dbReference type="ARBA" id="ARBA00000085"/>
    </source>
</evidence>
<feature type="domain" description="Response regulatory" evidence="9">
    <location>
        <begin position="887"/>
        <end position="1012"/>
    </location>
</feature>
<evidence type="ECO:0000313" key="13">
    <source>
        <dbReference type="Proteomes" id="UP001596091"/>
    </source>
</evidence>
<dbReference type="SUPFAM" id="SSF52172">
    <property type="entry name" value="CheY-like"/>
    <property type="match status" value="2"/>
</dbReference>
<dbReference type="InterPro" id="IPR000014">
    <property type="entry name" value="PAS"/>
</dbReference>
<name>A0ABW1EII2_9BACT</name>
<dbReference type="Pfam" id="PF13185">
    <property type="entry name" value="GAF_2"/>
    <property type="match status" value="1"/>
</dbReference>
<dbReference type="PRINTS" id="PR00344">
    <property type="entry name" value="BCTRLSENSOR"/>
</dbReference>
<dbReference type="SMART" id="SM00387">
    <property type="entry name" value="HATPase_c"/>
    <property type="match status" value="1"/>
</dbReference>
<dbReference type="PROSITE" id="PS50110">
    <property type="entry name" value="RESPONSE_REGULATORY"/>
    <property type="match status" value="2"/>
</dbReference>
<feature type="domain" description="PAS" evidence="10">
    <location>
        <begin position="527"/>
        <end position="572"/>
    </location>
</feature>
<dbReference type="InterPro" id="IPR005467">
    <property type="entry name" value="His_kinase_dom"/>
</dbReference>
<dbReference type="Gene3D" id="1.10.287.130">
    <property type="match status" value="1"/>
</dbReference>
<dbReference type="Gene3D" id="3.30.450.40">
    <property type="match status" value="1"/>
</dbReference>
<dbReference type="Pfam" id="PF00512">
    <property type="entry name" value="HisKA"/>
    <property type="match status" value="1"/>
</dbReference>
<dbReference type="SUPFAM" id="SSF55874">
    <property type="entry name" value="ATPase domain of HSP90 chaperone/DNA topoisomerase II/histidine kinase"/>
    <property type="match status" value="1"/>
</dbReference>
<dbReference type="InterPro" id="IPR036890">
    <property type="entry name" value="HATPase_C_sf"/>
</dbReference>
<dbReference type="InterPro" id="IPR035965">
    <property type="entry name" value="PAS-like_dom_sf"/>
</dbReference>
<feature type="domain" description="Histidine kinase" evidence="8">
    <location>
        <begin position="652"/>
        <end position="869"/>
    </location>
</feature>
<keyword evidence="3 6" id="KW-0597">Phosphoprotein</keyword>
<evidence type="ECO:0000256" key="6">
    <source>
        <dbReference type="PROSITE-ProRule" id="PRU00169"/>
    </source>
</evidence>
<dbReference type="SUPFAM" id="SSF47384">
    <property type="entry name" value="Homodimeric domain of signal transducing histidine kinase"/>
    <property type="match status" value="1"/>
</dbReference>
<feature type="domain" description="PAC" evidence="11">
    <location>
        <begin position="597"/>
        <end position="648"/>
    </location>
</feature>
<keyword evidence="5" id="KW-0418">Kinase</keyword>
<evidence type="ECO:0000259" key="11">
    <source>
        <dbReference type="PROSITE" id="PS50113"/>
    </source>
</evidence>
<evidence type="ECO:0000256" key="7">
    <source>
        <dbReference type="SAM" id="Phobius"/>
    </source>
</evidence>
<dbReference type="EMBL" id="JBHSPH010000006">
    <property type="protein sequence ID" value="MFC5863774.1"/>
    <property type="molecule type" value="Genomic_DNA"/>
</dbReference>
<dbReference type="SMART" id="SM00086">
    <property type="entry name" value="PAC"/>
    <property type="match status" value="3"/>
</dbReference>
<dbReference type="InterPro" id="IPR003661">
    <property type="entry name" value="HisK_dim/P_dom"/>
</dbReference>
<dbReference type="PROSITE" id="PS50112">
    <property type="entry name" value="PAS"/>
    <property type="match status" value="3"/>
</dbReference>
<dbReference type="CDD" id="cd00130">
    <property type="entry name" value="PAS"/>
    <property type="match status" value="3"/>
</dbReference>
<gene>
    <name evidence="12" type="ORF">ACFPT7_15810</name>
</gene>
<dbReference type="SUPFAM" id="SSF55785">
    <property type="entry name" value="PYP-like sensor domain (PAS domain)"/>
    <property type="match status" value="3"/>
</dbReference>
<feature type="domain" description="PAS" evidence="10">
    <location>
        <begin position="222"/>
        <end position="293"/>
    </location>
</feature>
<dbReference type="NCBIfam" id="TIGR00229">
    <property type="entry name" value="sensory_box"/>
    <property type="match status" value="3"/>
</dbReference>
<dbReference type="Pfam" id="PF08448">
    <property type="entry name" value="PAS_4"/>
    <property type="match status" value="1"/>
</dbReference>
<dbReference type="Gene3D" id="3.30.565.10">
    <property type="entry name" value="Histidine kinase-like ATPase, C-terminal domain"/>
    <property type="match status" value="1"/>
</dbReference>
<dbReference type="SMART" id="SM00091">
    <property type="entry name" value="PAS"/>
    <property type="match status" value="3"/>
</dbReference>
<evidence type="ECO:0000259" key="8">
    <source>
        <dbReference type="PROSITE" id="PS50109"/>
    </source>
</evidence>
<keyword evidence="7" id="KW-0472">Membrane</keyword>
<dbReference type="EC" id="2.7.13.3" evidence="2"/>
<keyword evidence="7" id="KW-0812">Transmembrane</keyword>
<dbReference type="InterPro" id="IPR001789">
    <property type="entry name" value="Sig_transdc_resp-reg_receiver"/>
</dbReference>
<dbReference type="CDD" id="cd00082">
    <property type="entry name" value="HisKA"/>
    <property type="match status" value="1"/>
</dbReference>
<keyword evidence="13" id="KW-1185">Reference proteome</keyword>
<dbReference type="InterPro" id="IPR013656">
    <property type="entry name" value="PAS_4"/>
</dbReference>
<dbReference type="InterPro" id="IPR003594">
    <property type="entry name" value="HATPase_dom"/>
</dbReference>
<dbReference type="InterPro" id="IPR000700">
    <property type="entry name" value="PAS-assoc_C"/>
</dbReference>
<evidence type="ECO:0000256" key="3">
    <source>
        <dbReference type="ARBA" id="ARBA00022553"/>
    </source>
</evidence>
<keyword evidence="4" id="KW-0808">Transferase</keyword>
<dbReference type="CDD" id="cd00156">
    <property type="entry name" value="REC"/>
    <property type="match status" value="1"/>
</dbReference>
<keyword evidence="7" id="KW-1133">Transmembrane helix</keyword>
<feature type="domain" description="PAC" evidence="11">
    <location>
        <begin position="169"/>
        <end position="221"/>
    </location>
</feature>
<sequence>MKTPSSKAILILASCLIAYALGGVAARLYWGPGINGLILTALIAVFVPLALIVVLMGFNNSRSMQKGNRNGLAEQLLQASSPMVLATSLDGTFTYVNPSAERILGMRAVELVGLSKMQELFAPGEMDRISQWLRKLNANVATADVPVAPTDPMRDCVNYVLNFPPSQLRGIDLQLKRSDDSSFPATLYLSAIRSADGKPNGLLAVALDQTLSARQERALRESRERYRDLFENANEMIATLNPAGQFVYVNPVWKSCFGLADGDFNKLESLEMVFSPDCRSEVGRLFKLALEGETVEREPVRTHTIDGRVLDLELSLSRRQKADNPLAIRCMLRDITPQKQRERRLALQLVVSQIIGQSTSPELASMRILESVCLSQGWDAAILWTLNDEEERLQFYSAWGAPGKRGESLIQESMGQTIVKGPDLPGRVWQQGRAVWMEELTSALSATPKSQRVEASLRHGLVTGWAVPVRVGNRLMAILEFYSHQRLREDRETMATLETVCSSLGQMLARSRDQDKVEELHRTQQILLDTIEDGICAADRNGVASLVNPAAGRLLGATPEELTGISVHELLHGARPGGSECKEDCVLLRALTRHSSASAETTIYKRDGRSFPAEFSLTPIMEQGRVSGSVLSFRDISQRFALDRMKDEFVSTVSHELRTPLTSIRGALGLLSAGLLGNIGDKAANLLRIALSNSDRLVRLINDILDLERIQSGREPLAFRPIALAEIIRQAIDGMQPVADAAGVQLIHDANDVQVSADPDRLLQVITNLLSNAVKFSPDKSTVSVTLRAGSSGVTLSVIDQGRGIPADKLDSIFDRFQQVDASDSRQKGGSGLGLAICRTIVQQHGGNIWAERNSVCGSTFRVVLPYHPHMVSTPAATPVVEFDRGRILVADSNATTRAMVANQLRRQGYSVVEASTVDETLTAIKPPAAPSEDGIPHAAIEAILVDIALDGLNGWEILPRLRMEPEAAGVPIVLLSVDHPNPSLPIPTGADGWVSQSPDDETLLNELARVLSSPGEKARILVVEDDVDLAGVIGAVFAQDGIDVKLAHTRQAALDACLSFKPQLLVLDLSLPDGDGFNVVDWLRQHEDLAHLPLVVYSAREIAPTERPQLQLGPTHFLTKAKVQPQQLESLVLTMLRRSRQMEESLCLVDGKEPDQSPGTAAD</sequence>
<proteinExistence type="predicted"/>
<organism evidence="12 13">
    <name type="scientific">Acidicapsa dinghuensis</name>
    <dbReference type="NCBI Taxonomy" id="2218256"/>
    <lineage>
        <taxon>Bacteria</taxon>
        <taxon>Pseudomonadati</taxon>
        <taxon>Acidobacteriota</taxon>
        <taxon>Terriglobia</taxon>
        <taxon>Terriglobales</taxon>
        <taxon>Acidobacteriaceae</taxon>
        <taxon>Acidicapsa</taxon>
    </lineage>
</organism>
<evidence type="ECO:0000256" key="4">
    <source>
        <dbReference type="ARBA" id="ARBA00022679"/>
    </source>
</evidence>
<dbReference type="InterPro" id="IPR003018">
    <property type="entry name" value="GAF"/>
</dbReference>
<comment type="caution">
    <text evidence="12">The sequence shown here is derived from an EMBL/GenBank/DDBJ whole genome shotgun (WGS) entry which is preliminary data.</text>
</comment>
<accession>A0ABW1EII2</accession>
<evidence type="ECO:0000259" key="10">
    <source>
        <dbReference type="PROSITE" id="PS50112"/>
    </source>
</evidence>
<dbReference type="InterPro" id="IPR001610">
    <property type="entry name" value="PAC"/>
</dbReference>
<evidence type="ECO:0000313" key="12">
    <source>
        <dbReference type="EMBL" id="MFC5863774.1"/>
    </source>
</evidence>
<dbReference type="InterPro" id="IPR029016">
    <property type="entry name" value="GAF-like_dom_sf"/>
</dbReference>
<protein>
    <recommendedName>
        <fullName evidence="2">histidine kinase</fullName>
        <ecNumber evidence="2">2.7.13.3</ecNumber>
    </recommendedName>
</protein>
<dbReference type="Pfam" id="PF02518">
    <property type="entry name" value="HATPase_c"/>
    <property type="match status" value="1"/>
</dbReference>
<feature type="modified residue" description="4-aspartylphosphate" evidence="6">
    <location>
        <position position="1069"/>
    </location>
</feature>
<dbReference type="InterPro" id="IPR004358">
    <property type="entry name" value="Sig_transdc_His_kin-like_C"/>
</dbReference>
<dbReference type="PANTHER" id="PTHR43047:SF72">
    <property type="entry name" value="OSMOSENSING HISTIDINE PROTEIN KINASE SLN1"/>
    <property type="match status" value="1"/>
</dbReference>
<dbReference type="Pfam" id="PF13426">
    <property type="entry name" value="PAS_9"/>
    <property type="match status" value="1"/>
</dbReference>
<evidence type="ECO:0000256" key="2">
    <source>
        <dbReference type="ARBA" id="ARBA00012438"/>
    </source>
</evidence>
<dbReference type="InterPro" id="IPR036097">
    <property type="entry name" value="HisK_dim/P_sf"/>
</dbReference>